<name>A0A1G7UUC2_9SPHI</name>
<dbReference type="InterPro" id="IPR006175">
    <property type="entry name" value="YjgF/YER057c/UK114"/>
</dbReference>
<reference evidence="2" key="1">
    <citation type="submission" date="2016-10" db="EMBL/GenBank/DDBJ databases">
        <authorList>
            <person name="Varghese N."/>
            <person name="Submissions S."/>
        </authorList>
    </citation>
    <scope>NUCLEOTIDE SEQUENCE [LARGE SCALE GENOMIC DNA]</scope>
    <source>
        <strain evidence="2">DSM 17933</strain>
    </source>
</reference>
<dbReference type="Proteomes" id="UP000199643">
    <property type="component" value="Unassembled WGS sequence"/>
</dbReference>
<evidence type="ECO:0000313" key="2">
    <source>
        <dbReference type="Proteomes" id="UP000199643"/>
    </source>
</evidence>
<evidence type="ECO:0000313" key="1">
    <source>
        <dbReference type="EMBL" id="SDG51133.1"/>
    </source>
</evidence>
<proteinExistence type="predicted"/>
<dbReference type="CDD" id="cd00448">
    <property type="entry name" value="YjgF_YER057c_UK114_family"/>
    <property type="match status" value="1"/>
</dbReference>
<dbReference type="STRING" id="405671.SAMN05421827_107125"/>
<dbReference type="AlphaFoldDB" id="A0A1G7UUC2"/>
<dbReference type="SUPFAM" id="SSF55298">
    <property type="entry name" value="YjgF-like"/>
    <property type="match status" value="1"/>
</dbReference>
<organism evidence="1 2">
    <name type="scientific">Pedobacter terrae</name>
    <dbReference type="NCBI Taxonomy" id="405671"/>
    <lineage>
        <taxon>Bacteria</taxon>
        <taxon>Pseudomonadati</taxon>
        <taxon>Bacteroidota</taxon>
        <taxon>Sphingobacteriia</taxon>
        <taxon>Sphingobacteriales</taxon>
        <taxon>Sphingobacteriaceae</taxon>
        <taxon>Pedobacter</taxon>
    </lineage>
</organism>
<accession>A0A1G7UUC2</accession>
<dbReference type="InterPro" id="IPR035959">
    <property type="entry name" value="RutC-like_sf"/>
</dbReference>
<keyword evidence="2" id="KW-1185">Reference proteome</keyword>
<gene>
    <name evidence="1" type="ORF">SAMN05421827_107125</name>
</gene>
<sequence>MIPVTAELKKVVGILQVRNLSNSFIMQKNIINPWTWQDARSYAQAVEVKNAAGTLYVSGQTAISDQGVSSDEDMRSQIIHTIQNLEKVIHEADYELKNVVRLNIYTTSSSELFENFDVIQNWINKNNIKQASTVLEVKSLFETLKIELEATVVK</sequence>
<dbReference type="Pfam" id="PF01042">
    <property type="entry name" value="Ribonuc_L-PSP"/>
    <property type="match status" value="1"/>
</dbReference>
<protein>
    <submittedName>
        <fullName evidence="1">Enamine deaminase RidA, house cleaning of reactive enamine intermediates, YjgF/YER057c/UK114 family</fullName>
    </submittedName>
</protein>
<dbReference type="PANTHER" id="PTHR43857:SF1">
    <property type="entry name" value="YJGH FAMILY PROTEIN"/>
    <property type="match status" value="1"/>
</dbReference>
<dbReference type="EMBL" id="FNCH01000007">
    <property type="protein sequence ID" value="SDG51133.1"/>
    <property type="molecule type" value="Genomic_DNA"/>
</dbReference>
<dbReference type="PANTHER" id="PTHR43857">
    <property type="entry name" value="BLR7761 PROTEIN"/>
    <property type="match status" value="1"/>
</dbReference>
<dbReference type="Gene3D" id="3.30.1330.40">
    <property type="entry name" value="RutC-like"/>
    <property type="match status" value="1"/>
</dbReference>